<reference evidence="1" key="1">
    <citation type="submission" date="2013-11" db="EMBL/GenBank/DDBJ databases">
        <title>Draft genome sequence of the broad-host-range Rhizobium sp. LPU83 strain, a member of the low-genetic diversity Oregon-like Rhizobium sp. group.</title>
        <authorList>
            <person name="Wibberg D."/>
            <person name="Puehler A."/>
            <person name="Schlueter A."/>
        </authorList>
    </citation>
    <scope>NUCLEOTIDE SEQUENCE [LARGE SCALE GENOMIC DNA]</scope>
    <source>
        <strain evidence="1">LPU83</strain>
        <plasmid evidence="1">pLPU83d</plasmid>
    </source>
</reference>
<protein>
    <submittedName>
        <fullName evidence="1">Uncharacterized protein</fullName>
    </submittedName>
</protein>
<dbReference type="HOGENOM" id="CLU_2181839_0_0_5"/>
<evidence type="ECO:0000313" key="2">
    <source>
        <dbReference type="Proteomes" id="UP000019443"/>
    </source>
</evidence>
<organism evidence="1 2">
    <name type="scientific">Rhizobium favelukesii</name>
    <dbReference type="NCBI Taxonomy" id="348824"/>
    <lineage>
        <taxon>Bacteria</taxon>
        <taxon>Pseudomonadati</taxon>
        <taxon>Pseudomonadota</taxon>
        <taxon>Alphaproteobacteria</taxon>
        <taxon>Hyphomicrobiales</taxon>
        <taxon>Rhizobiaceae</taxon>
        <taxon>Rhizobium/Agrobacterium group</taxon>
        <taxon>Rhizobium</taxon>
    </lineage>
</organism>
<dbReference type="EMBL" id="HG916855">
    <property type="protein sequence ID" value="CDM61824.1"/>
    <property type="molecule type" value="Genomic_DNA"/>
</dbReference>
<dbReference type="RefSeq" id="WP_024318167.1">
    <property type="nucleotide sequence ID" value="NZ_JAIRAY010000076.1"/>
</dbReference>
<proteinExistence type="predicted"/>
<sequence>MFVPGGPKRWTCASAFYFLAMTSGSLMKSVRRPARDRASGSHWGAFTLNLQTGVHTGDAADNIFSSIEAFAGSNFNDTFFASSSADNLNGGVGTLDTIDYSLFALQRCG</sequence>
<dbReference type="PATRIC" id="fig|348824.6.peg.6082"/>
<dbReference type="KEGG" id="rhl:LPU83_pLPU83d_0453"/>
<geneLocation type="plasmid" evidence="1 2">
    <name>pLPU83d</name>
</geneLocation>
<name>W6RLZ5_9HYPH</name>
<gene>
    <name evidence="1" type="ORF">LPU83_pLPU83d_0453</name>
</gene>
<accession>W6RLZ5</accession>
<evidence type="ECO:0000313" key="1">
    <source>
        <dbReference type="EMBL" id="CDM61824.1"/>
    </source>
</evidence>
<dbReference type="Proteomes" id="UP000019443">
    <property type="component" value="Plasmid pLPU83d"/>
</dbReference>
<keyword evidence="2" id="KW-1185">Reference proteome</keyword>
<keyword evidence="1" id="KW-0614">Plasmid</keyword>
<dbReference type="AlphaFoldDB" id="W6RLZ5"/>